<organism evidence="2 3">
    <name type="scientific">Kwoniella mangroviensis CBS 10435</name>
    <dbReference type="NCBI Taxonomy" id="1331196"/>
    <lineage>
        <taxon>Eukaryota</taxon>
        <taxon>Fungi</taxon>
        <taxon>Dikarya</taxon>
        <taxon>Basidiomycota</taxon>
        <taxon>Agaricomycotina</taxon>
        <taxon>Tremellomycetes</taxon>
        <taxon>Tremellales</taxon>
        <taxon>Cryptococcaceae</taxon>
        <taxon>Kwoniella</taxon>
    </lineage>
</organism>
<name>A0A1B9IYP1_9TREE</name>
<reference evidence="3" key="2">
    <citation type="submission" date="2013-12" db="EMBL/GenBank/DDBJ databases">
        <title>Evolution of pathogenesis and genome organization in the Tremellales.</title>
        <authorList>
            <person name="Cuomo C."/>
            <person name="Litvintseva A."/>
            <person name="Heitman J."/>
            <person name="Chen Y."/>
            <person name="Sun S."/>
            <person name="Springer D."/>
            <person name="Dromer F."/>
            <person name="Young S."/>
            <person name="Zeng Q."/>
            <person name="Chapman S."/>
            <person name="Gujja S."/>
            <person name="Saif S."/>
            <person name="Birren B."/>
        </authorList>
    </citation>
    <scope>NUCLEOTIDE SEQUENCE [LARGE SCALE GENOMIC DNA]</scope>
    <source>
        <strain evidence="3">CBS 10435</strain>
    </source>
</reference>
<dbReference type="Proteomes" id="UP000092583">
    <property type="component" value="Unassembled WGS sequence"/>
</dbReference>
<dbReference type="EMBL" id="KI669459">
    <property type="protein sequence ID" value="OCF60655.1"/>
    <property type="molecule type" value="Genomic_DNA"/>
</dbReference>
<dbReference type="AlphaFoldDB" id="A0A1B9IYP1"/>
<dbReference type="OrthoDB" id="2562728at2759"/>
<feature type="region of interest" description="Disordered" evidence="1">
    <location>
        <begin position="82"/>
        <end position="101"/>
    </location>
</feature>
<evidence type="ECO:0000313" key="2">
    <source>
        <dbReference type="EMBL" id="OCF60655.1"/>
    </source>
</evidence>
<evidence type="ECO:0000256" key="1">
    <source>
        <dbReference type="SAM" id="MobiDB-lite"/>
    </source>
</evidence>
<feature type="compositionally biased region" description="Basic residues" evidence="1">
    <location>
        <begin position="92"/>
        <end position="101"/>
    </location>
</feature>
<reference evidence="2 3" key="1">
    <citation type="submission" date="2013-07" db="EMBL/GenBank/DDBJ databases">
        <title>The Genome Sequence of Kwoniella mangroviensis CBS10435.</title>
        <authorList>
            <consortium name="The Broad Institute Genome Sequencing Platform"/>
            <person name="Cuomo C."/>
            <person name="Litvintseva A."/>
            <person name="Chen Y."/>
            <person name="Heitman J."/>
            <person name="Sun S."/>
            <person name="Springer D."/>
            <person name="Dromer F."/>
            <person name="Young S.K."/>
            <person name="Zeng Q."/>
            <person name="Gargeya S."/>
            <person name="Fitzgerald M."/>
            <person name="Abouelleil A."/>
            <person name="Alvarado L."/>
            <person name="Berlin A.M."/>
            <person name="Chapman S.B."/>
            <person name="Dewar J."/>
            <person name="Goldberg J."/>
            <person name="Griggs A."/>
            <person name="Gujja S."/>
            <person name="Hansen M."/>
            <person name="Howarth C."/>
            <person name="Imamovic A."/>
            <person name="Larimer J."/>
            <person name="McCowan C."/>
            <person name="Murphy C."/>
            <person name="Pearson M."/>
            <person name="Priest M."/>
            <person name="Roberts A."/>
            <person name="Saif S."/>
            <person name="Shea T."/>
            <person name="Sykes S."/>
            <person name="Wortman J."/>
            <person name="Nusbaum C."/>
            <person name="Birren B."/>
        </authorList>
    </citation>
    <scope>NUCLEOTIDE SEQUENCE [LARGE SCALE GENOMIC DNA]</scope>
    <source>
        <strain evidence="2 3">CBS 10435</strain>
    </source>
</reference>
<protein>
    <submittedName>
        <fullName evidence="2">Uncharacterized protein</fullName>
    </submittedName>
</protein>
<evidence type="ECO:0000313" key="3">
    <source>
        <dbReference type="Proteomes" id="UP000092583"/>
    </source>
</evidence>
<proteinExistence type="predicted"/>
<keyword evidence="3" id="KW-1185">Reference proteome</keyword>
<sequence length="101" mass="11475">MSSSITKEAEPWVQPHTQALLRGMVQIILQHRTELYTLPSLCGVSNNHGDRIRKKTHHMLKQFCEFYPGSEGLVEEEIKNLNGMSRSGGGSPKKRKIKDEE</sequence>
<gene>
    <name evidence="2" type="ORF">L486_00291</name>
</gene>
<accession>A0A1B9IYP1</accession>